<comment type="catalytic activity">
    <reaction evidence="2 18 19">
        <text>(6R)-NADPHX = (6S)-NADPHX</text>
        <dbReference type="Rhea" id="RHEA:32227"/>
        <dbReference type="ChEBI" id="CHEBI:64076"/>
        <dbReference type="ChEBI" id="CHEBI:64077"/>
        <dbReference type="EC" id="5.1.99.6"/>
    </reaction>
</comment>
<gene>
    <name evidence="17" type="primary">nnrD</name>
    <name evidence="18" type="synonym">nnrE</name>
    <name evidence="22" type="ORF">GGP71_002155</name>
</gene>
<dbReference type="AlphaFoldDB" id="A0A9X2TCC6"/>
<evidence type="ECO:0000259" key="20">
    <source>
        <dbReference type="PROSITE" id="PS51383"/>
    </source>
</evidence>
<evidence type="ECO:0000256" key="1">
    <source>
        <dbReference type="ARBA" id="ARBA00000013"/>
    </source>
</evidence>
<organism evidence="22 23">
    <name type="scientific">Salinibacter ruber</name>
    <dbReference type="NCBI Taxonomy" id="146919"/>
    <lineage>
        <taxon>Bacteria</taxon>
        <taxon>Pseudomonadati</taxon>
        <taxon>Rhodothermota</taxon>
        <taxon>Rhodothermia</taxon>
        <taxon>Rhodothermales</taxon>
        <taxon>Salinibacteraceae</taxon>
        <taxon>Salinibacter</taxon>
    </lineage>
</organism>
<keyword evidence="7 17" id="KW-0067">ATP-binding</keyword>
<dbReference type="PANTHER" id="PTHR12592">
    <property type="entry name" value="ATP-DEPENDENT (S)-NAD(P)H-HYDRATE DEHYDRATASE FAMILY MEMBER"/>
    <property type="match status" value="1"/>
</dbReference>
<feature type="binding site" evidence="17">
    <location>
        <position position="359"/>
    </location>
    <ligand>
        <name>(6S)-NADPHX</name>
        <dbReference type="ChEBI" id="CHEBI:64076"/>
    </ligand>
</feature>
<dbReference type="EMBL" id="JANUAU010000006">
    <property type="protein sequence ID" value="MCS3678225.1"/>
    <property type="molecule type" value="Genomic_DNA"/>
</dbReference>
<dbReference type="InterPro" id="IPR036652">
    <property type="entry name" value="YjeF_N_dom_sf"/>
</dbReference>
<comment type="function">
    <text evidence="17">Catalyzes the dehydration of the S-form of NAD(P)HX at the expense of ADP, which is converted to AMP. Together with NAD(P)HX epimerase, which catalyzes the epimerization of the S- and R-forms, the enzyme allows the repair of both epimers of NAD(P)HX, a damaged form of NAD(P)H that is a result of enzymatic or heat-dependent hydration.</text>
</comment>
<evidence type="ECO:0000256" key="6">
    <source>
        <dbReference type="ARBA" id="ARBA00022741"/>
    </source>
</evidence>
<feature type="binding site" evidence="17">
    <location>
        <position position="287"/>
    </location>
    <ligand>
        <name>(6S)-NADPHX</name>
        <dbReference type="ChEBI" id="CHEBI:64076"/>
    </ligand>
</feature>
<dbReference type="Pfam" id="PF03853">
    <property type="entry name" value="YjeF_N"/>
    <property type="match status" value="1"/>
</dbReference>
<dbReference type="NCBIfam" id="TIGR00197">
    <property type="entry name" value="yjeF_nterm"/>
    <property type="match status" value="1"/>
</dbReference>
<dbReference type="PROSITE" id="PS51385">
    <property type="entry name" value="YJEF_N"/>
    <property type="match status" value="1"/>
</dbReference>
<dbReference type="InterPro" id="IPR000631">
    <property type="entry name" value="CARKD"/>
</dbReference>
<evidence type="ECO:0000256" key="19">
    <source>
        <dbReference type="PIRNR" id="PIRNR017184"/>
    </source>
</evidence>
<keyword evidence="13" id="KW-0511">Multifunctional enzyme</keyword>
<evidence type="ECO:0000256" key="18">
    <source>
        <dbReference type="HAMAP-Rule" id="MF_01966"/>
    </source>
</evidence>
<comment type="subunit">
    <text evidence="17">Homotetramer.</text>
</comment>
<evidence type="ECO:0000256" key="14">
    <source>
        <dbReference type="ARBA" id="ARBA00025153"/>
    </source>
</evidence>
<dbReference type="InterPro" id="IPR030677">
    <property type="entry name" value="Nnr"/>
</dbReference>
<comment type="cofactor">
    <cofactor evidence="18 19">
        <name>K(+)</name>
        <dbReference type="ChEBI" id="CHEBI:29103"/>
    </cofactor>
    <text evidence="18 19">Binds 1 potassium ion per subunit.</text>
</comment>
<dbReference type="PROSITE" id="PS51383">
    <property type="entry name" value="YJEF_C_3"/>
    <property type="match status" value="1"/>
</dbReference>
<dbReference type="GO" id="GO:0046872">
    <property type="term" value="F:metal ion binding"/>
    <property type="evidence" value="ECO:0007669"/>
    <property type="project" value="UniProtKB-UniRule"/>
</dbReference>
<dbReference type="HAMAP" id="MF_01966">
    <property type="entry name" value="NADHX_epimerase"/>
    <property type="match status" value="1"/>
</dbReference>
<comment type="function">
    <text evidence="18">Catalyzes the epimerization of the S- and R-forms of NAD(P)HX, a damaged form of NAD(P)H that is a result of enzymatic or heat-dependent hydration. This is a prerequisite for the S-specific NAD(P)H-hydrate dehydratase to allow the repair of both epimers of NAD(P)HX.</text>
</comment>
<dbReference type="SUPFAM" id="SSF53613">
    <property type="entry name" value="Ribokinase-like"/>
    <property type="match status" value="1"/>
</dbReference>
<dbReference type="GO" id="GO:0046496">
    <property type="term" value="P:nicotinamide nucleotide metabolic process"/>
    <property type="evidence" value="ECO:0007669"/>
    <property type="project" value="UniProtKB-UniRule"/>
</dbReference>
<dbReference type="PANTHER" id="PTHR12592:SF0">
    <property type="entry name" value="ATP-DEPENDENT (S)-NAD(P)H-HYDRATE DEHYDRATASE"/>
    <property type="match status" value="1"/>
</dbReference>
<evidence type="ECO:0000313" key="23">
    <source>
        <dbReference type="Proteomes" id="UP001155027"/>
    </source>
</evidence>
<evidence type="ECO:0000256" key="16">
    <source>
        <dbReference type="ARBA" id="ARBA00049209"/>
    </source>
</evidence>
<comment type="catalytic activity">
    <reaction evidence="1 18 19">
        <text>(6R)-NADHX = (6S)-NADHX</text>
        <dbReference type="Rhea" id="RHEA:32215"/>
        <dbReference type="ChEBI" id="CHEBI:64074"/>
        <dbReference type="ChEBI" id="CHEBI:64075"/>
        <dbReference type="EC" id="5.1.99.6"/>
    </reaction>
</comment>
<keyword evidence="12 17" id="KW-0456">Lyase</keyword>
<comment type="caution">
    <text evidence="18">Lacks conserved residue(s) required for the propagation of feature annotation.</text>
</comment>
<evidence type="ECO:0000313" key="22">
    <source>
        <dbReference type="EMBL" id="MCS3678225.1"/>
    </source>
</evidence>
<evidence type="ECO:0000259" key="21">
    <source>
        <dbReference type="PROSITE" id="PS51385"/>
    </source>
</evidence>
<dbReference type="EC" id="4.2.1.136" evidence="19"/>
<feature type="domain" description="YjeF C-terminal" evidence="20">
    <location>
        <begin position="252"/>
        <end position="535"/>
    </location>
</feature>
<feature type="binding site" evidence="17">
    <location>
        <begin position="446"/>
        <end position="450"/>
    </location>
    <ligand>
        <name>AMP</name>
        <dbReference type="ChEBI" id="CHEBI:456215"/>
    </ligand>
</feature>
<feature type="binding site" evidence="18">
    <location>
        <position position="71"/>
    </location>
    <ligand>
        <name>K(+)</name>
        <dbReference type="ChEBI" id="CHEBI:29103"/>
    </ligand>
</feature>
<feature type="binding site" evidence="17">
    <location>
        <position position="411"/>
    </location>
    <ligand>
        <name>(6S)-NADPHX</name>
        <dbReference type="ChEBI" id="CHEBI:64076"/>
    </ligand>
</feature>
<keyword evidence="11 18" id="KW-0413">Isomerase</keyword>
<dbReference type="NCBIfam" id="TIGR00196">
    <property type="entry name" value="yjeF_cterm"/>
    <property type="match status" value="1"/>
</dbReference>
<comment type="similarity">
    <text evidence="17">Belongs to the NnrD/CARKD family.</text>
</comment>
<comment type="catalytic activity">
    <reaction evidence="16 17 19">
        <text>(6S)-NADPHX + ADP = AMP + phosphate + NADPH + H(+)</text>
        <dbReference type="Rhea" id="RHEA:32235"/>
        <dbReference type="ChEBI" id="CHEBI:15378"/>
        <dbReference type="ChEBI" id="CHEBI:43474"/>
        <dbReference type="ChEBI" id="CHEBI:57783"/>
        <dbReference type="ChEBI" id="CHEBI:64076"/>
        <dbReference type="ChEBI" id="CHEBI:456215"/>
        <dbReference type="ChEBI" id="CHEBI:456216"/>
        <dbReference type="EC" id="4.2.1.136"/>
    </reaction>
</comment>
<dbReference type="Gene3D" id="3.40.1190.20">
    <property type="match status" value="1"/>
</dbReference>
<evidence type="ECO:0000256" key="3">
    <source>
        <dbReference type="ARBA" id="ARBA00006001"/>
    </source>
</evidence>
<feature type="binding site" evidence="18">
    <location>
        <begin position="70"/>
        <end position="74"/>
    </location>
    <ligand>
        <name>(6S)-NADPHX</name>
        <dbReference type="ChEBI" id="CHEBI:64076"/>
    </ligand>
</feature>
<dbReference type="Gene3D" id="3.40.50.10260">
    <property type="entry name" value="YjeF N-terminal domain"/>
    <property type="match status" value="1"/>
</dbReference>
<comment type="function">
    <text evidence="14 19">Bifunctional enzyme that catalyzes the epimerization of the S- and R-forms of NAD(P)HX and the dehydration of the S-form of NAD(P)HX at the expense of ADP, which is converted to AMP. This allows the repair of both epimers of NAD(P)HX, a damaged form of NAD(P)H that is a result of enzymatic or heat-dependent hydration.</text>
</comment>
<dbReference type="Proteomes" id="UP001155027">
    <property type="component" value="Unassembled WGS sequence"/>
</dbReference>
<evidence type="ECO:0000256" key="11">
    <source>
        <dbReference type="ARBA" id="ARBA00023235"/>
    </source>
</evidence>
<evidence type="ECO:0000256" key="8">
    <source>
        <dbReference type="ARBA" id="ARBA00022857"/>
    </source>
</evidence>
<comment type="similarity">
    <text evidence="18">Belongs to the NnrE/AIBP family.</text>
</comment>
<name>A0A9X2TCC6_9BACT</name>
<comment type="similarity">
    <text evidence="3 19">In the N-terminal section; belongs to the NnrE/AIBP family.</text>
</comment>
<sequence length="543" mass="55700">MMASSDAEALCPPVLTAGAMQAADRYTIEEYGLPSFTLMETAGRGCAARIQDAYGPLEDEAVVVLCGKGNNGGDGLVVARHLVTDGARVHVVLASAPDELSDDAAHNLSLLRQLQADGAVGERLTIGEPEDVETLTAGVAPLRPRLYVDALLGTGLTSDVREPIRSLVTWVNGRTAPTVALDVPTGLHSDTGAVLGVAVRADRTATMAAPKVGLRVGEGPTRAGTVEVVDIGMPPFVLDRAAEKPGCARETTDAAVRAWWPARDPDAYKYSVGTALIVGGAPPFAGAPVMAAKAAGRSGAGYVRCAGPETIHATLAGALTTIPTLPLPTGDDDGIAPDAALDALAEAADTADAILVGPGLGRAPGTAQFVRRLVRTVDTPLVLDADGLNALAGHIDELADQRQAPWVLTPHAGEFRRLAGEEGALTDRVRAAQTYAERWDAVCLLKGMPSVVAGPTGRTVLGSIATPALATAGTGDVLAGQCVGLMAQGLSPLNAAAAALHVGGAAAERYGATHDPRSMVATDLLDMIPRVAAERFGEGRRQR</sequence>
<feature type="binding site" evidence="18">
    <location>
        <position position="185"/>
    </location>
    <ligand>
        <name>K(+)</name>
        <dbReference type="ChEBI" id="CHEBI:29103"/>
    </ligand>
</feature>
<dbReference type="InterPro" id="IPR004443">
    <property type="entry name" value="YjeF_N_dom"/>
</dbReference>
<keyword evidence="9 18" id="KW-0630">Potassium</keyword>
<feature type="binding site" evidence="17">
    <location>
        <position position="476"/>
    </location>
    <ligand>
        <name>(6S)-NADPHX</name>
        <dbReference type="ChEBI" id="CHEBI:64076"/>
    </ligand>
</feature>
<dbReference type="GO" id="GO:0052856">
    <property type="term" value="F:NAD(P)HX epimerase activity"/>
    <property type="evidence" value="ECO:0007669"/>
    <property type="project" value="UniProtKB-UniRule"/>
</dbReference>
<proteinExistence type="inferred from homology"/>
<keyword evidence="5 18" id="KW-0479">Metal-binding</keyword>
<reference evidence="22" key="1">
    <citation type="submission" date="2022-08" db="EMBL/GenBank/DDBJ databases">
        <title>Genomic Encyclopedia of Type Strains, Phase V (KMG-V): Genome sequencing to study the core and pangenomes of soil and plant-associated prokaryotes.</title>
        <authorList>
            <person name="Whitman W."/>
        </authorList>
    </citation>
    <scope>NUCLEOTIDE SEQUENCE</scope>
    <source>
        <strain evidence="22">0</strain>
    </source>
</reference>
<feature type="binding site" evidence="18">
    <location>
        <begin position="153"/>
        <end position="159"/>
    </location>
    <ligand>
        <name>(6S)-NADPHX</name>
        <dbReference type="ChEBI" id="CHEBI:64076"/>
    </ligand>
</feature>
<dbReference type="SUPFAM" id="SSF64153">
    <property type="entry name" value="YjeF N-terminal domain-like"/>
    <property type="match status" value="1"/>
</dbReference>
<evidence type="ECO:0000256" key="13">
    <source>
        <dbReference type="ARBA" id="ARBA00023268"/>
    </source>
</evidence>
<feature type="binding site" evidence="18">
    <location>
        <position position="149"/>
    </location>
    <ligand>
        <name>K(+)</name>
        <dbReference type="ChEBI" id="CHEBI:29103"/>
    </ligand>
</feature>
<dbReference type="EC" id="5.1.99.6" evidence="19"/>
<evidence type="ECO:0000256" key="5">
    <source>
        <dbReference type="ARBA" id="ARBA00022723"/>
    </source>
</evidence>
<accession>A0A9X2TCC6</accession>
<dbReference type="GO" id="GO:0052855">
    <property type="term" value="F:ADP-dependent NAD(P)H-hydrate dehydratase activity"/>
    <property type="evidence" value="ECO:0007669"/>
    <property type="project" value="UniProtKB-UniRule"/>
</dbReference>
<feature type="binding site" evidence="18">
    <location>
        <position position="182"/>
    </location>
    <ligand>
        <name>(6S)-NADPHX</name>
        <dbReference type="ChEBI" id="CHEBI:64076"/>
    </ligand>
</feature>
<dbReference type="PIRSF" id="PIRSF017184">
    <property type="entry name" value="Nnr"/>
    <property type="match status" value="1"/>
</dbReference>
<dbReference type="Pfam" id="PF01256">
    <property type="entry name" value="Carb_kinase"/>
    <property type="match status" value="1"/>
</dbReference>
<evidence type="ECO:0000256" key="7">
    <source>
        <dbReference type="ARBA" id="ARBA00022840"/>
    </source>
</evidence>
<comment type="catalytic activity">
    <reaction evidence="15 17 19">
        <text>(6S)-NADHX + ADP = AMP + phosphate + NADH + H(+)</text>
        <dbReference type="Rhea" id="RHEA:32223"/>
        <dbReference type="ChEBI" id="CHEBI:15378"/>
        <dbReference type="ChEBI" id="CHEBI:43474"/>
        <dbReference type="ChEBI" id="CHEBI:57945"/>
        <dbReference type="ChEBI" id="CHEBI:64074"/>
        <dbReference type="ChEBI" id="CHEBI:456215"/>
        <dbReference type="ChEBI" id="CHEBI:456216"/>
        <dbReference type="EC" id="4.2.1.136"/>
    </reaction>
</comment>
<evidence type="ECO:0000256" key="17">
    <source>
        <dbReference type="HAMAP-Rule" id="MF_01965"/>
    </source>
</evidence>
<feature type="binding site" evidence="17">
    <location>
        <position position="475"/>
    </location>
    <ligand>
        <name>AMP</name>
        <dbReference type="ChEBI" id="CHEBI:456215"/>
    </ligand>
</feature>
<evidence type="ECO:0000256" key="12">
    <source>
        <dbReference type="ARBA" id="ARBA00023239"/>
    </source>
</evidence>
<comment type="cofactor">
    <cofactor evidence="17">
        <name>Mg(2+)</name>
        <dbReference type="ChEBI" id="CHEBI:18420"/>
    </cofactor>
</comment>
<dbReference type="HAMAP" id="MF_01965">
    <property type="entry name" value="NADHX_dehydratase"/>
    <property type="match status" value="1"/>
</dbReference>
<evidence type="ECO:0000256" key="9">
    <source>
        <dbReference type="ARBA" id="ARBA00022958"/>
    </source>
</evidence>
<evidence type="ECO:0000256" key="15">
    <source>
        <dbReference type="ARBA" id="ARBA00048238"/>
    </source>
</evidence>
<feature type="domain" description="YjeF N-terminal" evidence="21">
    <location>
        <begin position="20"/>
        <end position="239"/>
    </location>
</feature>
<comment type="similarity">
    <text evidence="4 19">In the C-terminal section; belongs to the NnrD/CARKD family.</text>
</comment>
<dbReference type="GO" id="GO:0005524">
    <property type="term" value="F:ATP binding"/>
    <property type="evidence" value="ECO:0007669"/>
    <property type="project" value="UniProtKB-UniRule"/>
</dbReference>
<keyword evidence="8 17" id="KW-0521">NADP</keyword>
<evidence type="ECO:0000256" key="2">
    <source>
        <dbReference type="ARBA" id="ARBA00000909"/>
    </source>
</evidence>
<dbReference type="InterPro" id="IPR029056">
    <property type="entry name" value="Ribokinase-like"/>
</dbReference>
<keyword evidence="6 17" id="KW-0547">Nucleotide-binding</keyword>
<keyword evidence="10 17" id="KW-0520">NAD</keyword>
<dbReference type="GO" id="GO:0110051">
    <property type="term" value="P:metabolite repair"/>
    <property type="evidence" value="ECO:0007669"/>
    <property type="project" value="TreeGrafter"/>
</dbReference>
<dbReference type="CDD" id="cd01171">
    <property type="entry name" value="YXKO-related"/>
    <property type="match status" value="1"/>
</dbReference>
<evidence type="ECO:0000256" key="4">
    <source>
        <dbReference type="ARBA" id="ARBA00009524"/>
    </source>
</evidence>
<comment type="caution">
    <text evidence="22">The sequence shown here is derived from an EMBL/GenBank/DDBJ whole genome shotgun (WGS) entry which is preliminary data.</text>
</comment>
<evidence type="ECO:0000256" key="10">
    <source>
        <dbReference type="ARBA" id="ARBA00023027"/>
    </source>
</evidence>
<protein>
    <recommendedName>
        <fullName evidence="19">Bifunctional NAD(P)H-hydrate repair enzyme</fullName>
    </recommendedName>
    <alternativeName>
        <fullName evidence="19">Nicotinamide nucleotide repair protein</fullName>
    </alternativeName>
    <domain>
        <recommendedName>
            <fullName evidence="19">ADP-dependent (S)-NAD(P)H-hydrate dehydratase</fullName>
            <ecNumber evidence="19">4.2.1.136</ecNumber>
        </recommendedName>
        <alternativeName>
            <fullName evidence="19">ADP-dependent NAD(P)HX dehydratase</fullName>
        </alternativeName>
    </domain>
    <domain>
        <recommendedName>
            <fullName evidence="19">NAD(P)H-hydrate epimerase</fullName>
            <ecNumber evidence="19">5.1.99.6</ecNumber>
        </recommendedName>
    </domain>
</protein>